<feature type="non-terminal residue" evidence="1">
    <location>
        <position position="1"/>
    </location>
</feature>
<dbReference type="PANTHER" id="PTHR42869">
    <property type="entry name" value="SLL0572 PROTEIN"/>
    <property type="match status" value="1"/>
</dbReference>
<dbReference type="InterPro" id="IPR053199">
    <property type="entry name" value="cDPG_synthetase-like"/>
</dbReference>
<dbReference type="PANTHER" id="PTHR42869:SF1">
    <property type="entry name" value="SLL0572 PROTEIN"/>
    <property type="match status" value="1"/>
</dbReference>
<organism evidence="1">
    <name type="scientific">marine sediment metagenome</name>
    <dbReference type="NCBI Taxonomy" id="412755"/>
    <lineage>
        <taxon>unclassified sequences</taxon>
        <taxon>metagenomes</taxon>
        <taxon>ecological metagenomes</taxon>
    </lineage>
</organism>
<reference evidence="1" key="1">
    <citation type="journal article" date="2014" name="Front. Microbiol.">
        <title>High frequency of phylogenetically diverse reductive dehalogenase-homologous genes in deep subseafloor sedimentary metagenomes.</title>
        <authorList>
            <person name="Kawai M."/>
            <person name="Futagami T."/>
            <person name="Toyoda A."/>
            <person name="Takaki Y."/>
            <person name="Nishi S."/>
            <person name="Hori S."/>
            <person name="Arai W."/>
            <person name="Tsubouchi T."/>
            <person name="Morono Y."/>
            <person name="Uchiyama I."/>
            <person name="Ito T."/>
            <person name="Fujiyama A."/>
            <person name="Inagaki F."/>
            <person name="Takami H."/>
        </authorList>
    </citation>
    <scope>NUCLEOTIDE SEQUENCE</scope>
    <source>
        <strain evidence="1">Expedition CK06-06</strain>
    </source>
</reference>
<dbReference type="AlphaFoldDB" id="X1IWC2"/>
<accession>X1IWC2</accession>
<comment type="caution">
    <text evidence="1">The sequence shown here is derived from an EMBL/GenBank/DDBJ whole genome shotgun (WGS) entry which is preliminary data.</text>
</comment>
<name>X1IWC2_9ZZZZ</name>
<evidence type="ECO:0000313" key="1">
    <source>
        <dbReference type="EMBL" id="GAH61848.1"/>
    </source>
</evidence>
<evidence type="ECO:0008006" key="2">
    <source>
        <dbReference type="Google" id="ProtNLM"/>
    </source>
</evidence>
<gene>
    <name evidence="1" type="ORF">S03H2_53510</name>
</gene>
<protein>
    <recommendedName>
        <fullName evidence="2">CobW/HypB/UreG nucleotide-binding domain-containing protein</fullName>
    </recommendedName>
</protein>
<dbReference type="EMBL" id="BARU01034061">
    <property type="protein sequence ID" value="GAH61848.1"/>
    <property type="molecule type" value="Genomic_DNA"/>
</dbReference>
<proteinExistence type="predicted"/>
<sequence length="185" mass="20089">RIADVVVINKIDSANPENILKVRENIARVNPDAIVVDAASPIQVDNPKVIKGKRVLVIEDGPTLTHGEMKIGAGTVAAQRYGAAELVDPRPYTVGSITETFRLWPDIGTLLPATGYGEQQLKDLEATINNVDCDAVVIGTPIDLSRLIDIKKPNTRVYYDLQEIGVPNLGDILTDFGKAHNLPMK</sequence>